<dbReference type="SUPFAM" id="SSF63737">
    <property type="entry name" value="Leukotriene A4 hydrolase N-terminal domain"/>
    <property type="match status" value="1"/>
</dbReference>
<dbReference type="InterPro" id="IPR034016">
    <property type="entry name" value="M1_APN-typ"/>
</dbReference>
<organism evidence="12 13">
    <name type="scientific">Priapulus caudatus</name>
    <name type="common">Priapulid worm</name>
    <dbReference type="NCBI Taxonomy" id="37621"/>
    <lineage>
        <taxon>Eukaryota</taxon>
        <taxon>Metazoa</taxon>
        <taxon>Ecdysozoa</taxon>
        <taxon>Scalidophora</taxon>
        <taxon>Priapulida</taxon>
        <taxon>Priapulimorpha</taxon>
        <taxon>Priapulimorphida</taxon>
        <taxon>Priapulidae</taxon>
        <taxon>Priapulus</taxon>
    </lineage>
</organism>
<feature type="compositionally biased region" description="Polar residues" evidence="8">
    <location>
        <begin position="7"/>
        <end position="20"/>
    </location>
</feature>
<accession>A0ABM1DXV0</accession>
<protein>
    <submittedName>
        <fullName evidence="13">Aminopeptidase N-like</fullName>
    </submittedName>
</protein>
<feature type="domain" description="Aminopeptidase N-like N-terminal" evidence="11">
    <location>
        <begin position="92"/>
        <end position="289"/>
    </location>
</feature>
<dbReference type="SUPFAM" id="SSF55486">
    <property type="entry name" value="Metalloproteases ('zincins'), catalytic domain"/>
    <property type="match status" value="1"/>
</dbReference>
<dbReference type="PANTHER" id="PTHR11533:SF301">
    <property type="entry name" value="AMINOPEPTIDASE"/>
    <property type="match status" value="1"/>
</dbReference>
<evidence type="ECO:0000259" key="10">
    <source>
        <dbReference type="Pfam" id="PF01433"/>
    </source>
</evidence>
<keyword evidence="12" id="KW-1185">Reference proteome</keyword>
<evidence type="ECO:0000256" key="2">
    <source>
        <dbReference type="ARBA" id="ARBA00010136"/>
    </source>
</evidence>
<comment type="similarity">
    <text evidence="2">Belongs to the peptidase M1 family.</text>
</comment>
<evidence type="ECO:0000256" key="9">
    <source>
        <dbReference type="SAM" id="Phobius"/>
    </source>
</evidence>
<feature type="region of interest" description="Disordered" evidence="8">
    <location>
        <begin position="1"/>
        <end position="20"/>
    </location>
</feature>
<keyword evidence="7" id="KW-0482">Metalloprotease</keyword>
<dbReference type="Gene3D" id="1.10.390.10">
    <property type="entry name" value="Neutral Protease Domain 2"/>
    <property type="match status" value="1"/>
</dbReference>
<evidence type="ECO:0000256" key="5">
    <source>
        <dbReference type="ARBA" id="ARBA00022801"/>
    </source>
</evidence>
<dbReference type="InterPro" id="IPR014782">
    <property type="entry name" value="Peptidase_M1_dom"/>
</dbReference>
<keyword evidence="5" id="KW-0378">Hydrolase</keyword>
<keyword evidence="9" id="KW-1133">Transmembrane helix</keyword>
<proteinExistence type="inferred from homology"/>
<name>A0ABM1DXV0_PRICU</name>
<dbReference type="RefSeq" id="XP_014664771.1">
    <property type="nucleotide sequence ID" value="XM_014809285.1"/>
</dbReference>
<dbReference type="InterPro" id="IPR042097">
    <property type="entry name" value="Aminopeptidase_N-like_N_sf"/>
</dbReference>
<evidence type="ECO:0000256" key="8">
    <source>
        <dbReference type="SAM" id="MobiDB-lite"/>
    </source>
</evidence>
<dbReference type="InterPro" id="IPR001930">
    <property type="entry name" value="Peptidase_M1"/>
</dbReference>
<feature type="transmembrane region" description="Helical" evidence="9">
    <location>
        <begin position="46"/>
        <end position="67"/>
    </location>
</feature>
<evidence type="ECO:0000256" key="4">
    <source>
        <dbReference type="ARBA" id="ARBA00022723"/>
    </source>
</evidence>
<evidence type="ECO:0000256" key="1">
    <source>
        <dbReference type="ARBA" id="ARBA00001947"/>
    </source>
</evidence>
<comment type="cofactor">
    <cofactor evidence="1">
        <name>Zn(2+)</name>
        <dbReference type="ChEBI" id="CHEBI:29105"/>
    </cofactor>
</comment>
<dbReference type="Proteomes" id="UP000695022">
    <property type="component" value="Unplaced"/>
</dbReference>
<dbReference type="InterPro" id="IPR027268">
    <property type="entry name" value="Peptidase_M4/M1_CTD_sf"/>
</dbReference>
<dbReference type="Pfam" id="PF01433">
    <property type="entry name" value="Peptidase_M1"/>
    <property type="match status" value="1"/>
</dbReference>
<keyword evidence="6" id="KW-0862">Zinc</keyword>
<keyword evidence="3" id="KW-0645">Protease</keyword>
<dbReference type="GeneID" id="106807058"/>
<evidence type="ECO:0000259" key="11">
    <source>
        <dbReference type="Pfam" id="PF17900"/>
    </source>
</evidence>
<evidence type="ECO:0000256" key="6">
    <source>
        <dbReference type="ARBA" id="ARBA00022833"/>
    </source>
</evidence>
<dbReference type="InterPro" id="IPR045357">
    <property type="entry name" value="Aminopeptidase_N-like_N"/>
</dbReference>
<dbReference type="CDD" id="cd09601">
    <property type="entry name" value="M1_APN-Q_like"/>
    <property type="match status" value="1"/>
</dbReference>
<dbReference type="Gene3D" id="2.60.40.1910">
    <property type="match status" value="1"/>
</dbReference>
<keyword evidence="9" id="KW-0812">Transmembrane</keyword>
<dbReference type="InterPro" id="IPR050344">
    <property type="entry name" value="Peptidase_M1_aminopeptidases"/>
</dbReference>
<evidence type="ECO:0000313" key="12">
    <source>
        <dbReference type="Proteomes" id="UP000695022"/>
    </source>
</evidence>
<feature type="domain" description="Peptidase M1 membrane alanine aminopeptidase" evidence="10">
    <location>
        <begin position="324"/>
        <end position="554"/>
    </location>
</feature>
<keyword evidence="4" id="KW-0479">Metal-binding</keyword>
<dbReference type="Pfam" id="PF17900">
    <property type="entry name" value="Peptidase_M1_N"/>
    <property type="match status" value="1"/>
</dbReference>
<dbReference type="PANTHER" id="PTHR11533">
    <property type="entry name" value="PROTEASE M1 ZINC METALLOPROTEASE"/>
    <property type="match status" value="1"/>
</dbReference>
<dbReference type="Gene3D" id="2.60.40.1730">
    <property type="entry name" value="tricorn interacting facor f3 domain"/>
    <property type="match status" value="1"/>
</dbReference>
<evidence type="ECO:0000313" key="13">
    <source>
        <dbReference type="RefSeq" id="XP_014664771.1"/>
    </source>
</evidence>
<dbReference type="PRINTS" id="PR00756">
    <property type="entry name" value="ALADIPTASE"/>
</dbReference>
<sequence length="628" mass="70958">MARAKFTVSSSQVALESQENVDGEQATVVVTDDNVKGCWLSTWEMLLIAGMAAVLVTASGLVVGLTVPDCGEAPSPPPTKHDGWRTPDTVTPLHYAIELKPYLDPADMDPEDFYFTGNVNITVRCDKETNRIYLHTRRLEVSAIQVYSANDDTAAAVPEFVTSSYDAEREFLMVDLRSKLNVGATYYLYMEFTGKLVKDPNAMNGIYLSSYTSANGTEMWHMASQLESTSARRVFPCFDEPSFSPTYEAVIWRKKHHIALYNTPLLSSSASGEWMIDRFGVTLPMPTYLNAFVVCDFSMIETETMHGTQVRAFSQPGRIDQAQYSLQATKDILEFFEHHYRILYPMDKSDLVAVPDKGGAMENWGLVLYREGIMLYDTEKDSVSQHKSRATVIGHEIAHQWFGNLVTCHWWTHIWLNEGFASFLEWQGADKIEPEWKLWEQFVVDNLQSVMRLDSVPSARALVVPDDVINTPSEISSMFDSITYDKGGAVCRMMEYIMGTDSFNNGLTLFLERHSYGTATTSDLWDALQEQSLLDGSSADMLDGQHIQTIMNTWTLQNGYPVITVTRDYVNGGATVSQQRFLRDSSPTRHLTRNYNQSYELALEWVTADRDSWTSPERLWMHGDAEGE</sequence>
<evidence type="ECO:0000256" key="3">
    <source>
        <dbReference type="ARBA" id="ARBA00022670"/>
    </source>
</evidence>
<reference evidence="13" key="1">
    <citation type="submission" date="2025-08" db="UniProtKB">
        <authorList>
            <consortium name="RefSeq"/>
        </authorList>
    </citation>
    <scope>IDENTIFICATION</scope>
</reference>
<gene>
    <name evidence="13" type="primary">LOC106807058</name>
</gene>
<evidence type="ECO:0000256" key="7">
    <source>
        <dbReference type="ARBA" id="ARBA00023049"/>
    </source>
</evidence>
<keyword evidence="9" id="KW-0472">Membrane</keyword>